<comment type="similarity">
    <text evidence="1">Belongs to the UPF0398 family.</text>
</comment>
<organism evidence="2 3">
    <name type="scientific">Jeotgalibacillus haloalkalitolerans</name>
    <dbReference type="NCBI Taxonomy" id="3104292"/>
    <lineage>
        <taxon>Bacteria</taxon>
        <taxon>Bacillati</taxon>
        <taxon>Bacillota</taxon>
        <taxon>Bacilli</taxon>
        <taxon>Bacillales</taxon>
        <taxon>Caryophanaceae</taxon>
        <taxon>Jeotgalibacillus</taxon>
    </lineage>
</organism>
<dbReference type="HAMAP" id="MF_01575">
    <property type="entry name" value="UPF0398"/>
    <property type="match status" value="1"/>
</dbReference>
<dbReference type="PANTHER" id="PTHR38440">
    <property type="entry name" value="UPF0398 PROTEIN YPSA"/>
    <property type="match status" value="1"/>
</dbReference>
<gene>
    <name evidence="2" type="ORF">UFB30_07015</name>
</gene>
<sequence length="186" mass="20938">MKTLVISGYKSHELGIFKSGDPAVGVIKKAIRQRLVTLIDEGLEWVIVSGGLGVEQWAAEAVIQLKAEYPALQLAVITPFLSQEEKWNEENQTNYQNILKSADFTASVSNKPYTDPSQFRNRDDFLLNKADGLLLIHDEEKDGSPAFLLKKAETYAEQNKLEIIRIDFQDLQWIAEEAVLSESEPD</sequence>
<name>A0ABU5KL28_9BACL</name>
<dbReference type="SUPFAM" id="SSF102405">
    <property type="entry name" value="MCP/YpsA-like"/>
    <property type="match status" value="1"/>
</dbReference>
<dbReference type="Pfam" id="PF06908">
    <property type="entry name" value="YpsA"/>
    <property type="match status" value="1"/>
</dbReference>
<proteinExistence type="inferred from homology"/>
<keyword evidence="3" id="KW-1185">Reference proteome</keyword>
<evidence type="ECO:0000313" key="2">
    <source>
        <dbReference type="EMBL" id="MDZ5711972.1"/>
    </source>
</evidence>
<dbReference type="Gene3D" id="3.40.50.450">
    <property type="match status" value="1"/>
</dbReference>
<dbReference type="InterPro" id="IPR010697">
    <property type="entry name" value="YspA"/>
</dbReference>
<dbReference type="EMBL" id="JAXQNN010000002">
    <property type="protein sequence ID" value="MDZ5711972.1"/>
    <property type="molecule type" value="Genomic_DNA"/>
</dbReference>
<evidence type="ECO:0000313" key="3">
    <source>
        <dbReference type="Proteomes" id="UP001292084"/>
    </source>
</evidence>
<dbReference type="NCBIfam" id="NF010181">
    <property type="entry name" value="PRK13660.1"/>
    <property type="match status" value="1"/>
</dbReference>
<protein>
    <recommendedName>
        <fullName evidence="1">UPF0398 protein UFB30_07015</fullName>
    </recommendedName>
</protein>
<reference evidence="2 3" key="1">
    <citation type="submission" date="2023-12" db="EMBL/GenBank/DDBJ databases">
        <title>Jeotgalibacillus haloalkaliphilus sp. nov., a novel salt-tolerant bacteria, isolated from the estuary of the Fenhe River into the Yellow River.</title>
        <authorList>
            <person name="Li Y."/>
        </authorList>
    </citation>
    <scope>NUCLEOTIDE SEQUENCE [LARGE SCALE GENOMIC DNA]</scope>
    <source>
        <strain evidence="2 3">HH7-29</strain>
    </source>
</reference>
<evidence type="ECO:0000256" key="1">
    <source>
        <dbReference type="HAMAP-Rule" id="MF_01575"/>
    </source>
</evidence>
<dbReference type="RefSeq" id="WP_322420969.1">
    <property type="nucleotide sequence ID" value="NZ_JAXQNN010000002.1"/>
</dbReference>
<dbReference type="PANTHER" id="PTHR38440:SF1">
    <property type="entry name" value="UPF0398 PROTEIN SPR0331"/>
    <property type="match status" value="1"/>
</dbReference>
<dbReference type="PIRSF" id="PIRSF021290">
    <property type="entry name" value="DUF1273"/>
    <property type="match status" value="1"/>
</dbReference>
<comment type="caution">
    <text evidence="2">The sequence shown here is derived from an EMBL/GenBank/DDBJ whole genome shotgun (WGS) entry which is preliminary data.</text>
</comment>
<dbReference type="Proteomes" id="UP001292084">
    <property type="component" value="Unassembled WGS sequence"/>
</dbReference>
<accession>A0ABU5KL28</accession>